<dbReference type="STRING" id="59919.PMM0531"/>
<dbReference type="RefSeq" id="WP_011132166.1">
    <property type="nucleotide sequence ID" value="NC_005072.1"/>
</dbReference>
<reference evidence="6 7" key="1">
    <citation type="journal article" date="2003" name="Nature">
        <title>Genome divergence in two Prochlorococcus ecotypes reflects oceanic niche differentiation.</title>
        <authorList>
            <person name="Rocap G."/>
            <person name="Larimer F.W."/>
            <person name="Lamerdin J.E."/>
            <person name="Malfatti S."/>
            <person name="Chain P."/>
            <person name="Ahlgren N.A."/>
            <person name="Arellano A."/>
            <person name="Coleman M."/>
            <person name="Hauser L."/>
            <person name="Hess W.R."/>
            <person name="Johnson Z.I."/>
            <person name="Land M.L."/>
            <person name="Lindell D."/>
            <person name="Post A.F."/>
            <person name="Regala W."/>
            <person name="Shah M."/>
            <person name="Shaw S.L."/>
            <person name="Steglich C."/>
            <person name="Sullivan M.B."/>
            <person name="Ting C.S."/>
            <person name="Tolonen A."/>
            <person name="Webb E.A."/>
            <person name="Zinser E.R."/>
            <person name="Chisholm S.W."/>
        </authorList>
    </citation>
    <scope>NUCLEOTIDE SEQUENCE [LARGE SCALE GENOMIC DNA]</scope>
    <source>
        <strain evidence="7">CCMP1986 / NIES-2087 / MED4</strain>
    </source>
</reference>
<dbReference type="KEGG" id="pmm:PMM0531"/>
<dbReference type="GO" id="GO:0046872">
    <property type="term" value="F:metal ion binding"/>
    <property type="evidence" value="ECO:0007669"/>
    <property type="project" value="UniProtKB-KW"/>
</dbReference>
<dbReference type="SUPFAM" id="SSF102215">
    <property type="entry name" value="Creatininase"/>
    <property type="match status" value="1"/>
</dbReference>
<dbReference type="HOGENOM" id="CLU_055029_0_0_3"/>
<evidence type="ECO:0000256" key="1">
    <source>
        <dbReference type="ARBA" id="ARBA00001947"/>
    </source>
</evidence>
<comment type="cofactor">
    <cofactor evidence="1">
        <name>Zn(2+)</name>
        <dbReference type="ChEBI" id="CHEBI:29105"/>
    </cofactor>
</comment>
<keyword evidence="3 6" id="KW-0378">Hydrolase</keyword>
<dbReference type="PANTHER" id="PTHR35005">
    <property type="entry name" value="3-DEHYDRO-SCYLLO-INOSOSE HYDROLASE"/>
    <property type="match status" value="1"/>
</dbReference>
<comment type="similarity">
    <text evidence="5">Belongs to the creatininase superfamily.</text>
</comment>
<dbReference type="AlphaFoldDB" id="Q7V2E9"/>
<organism evidence="6 7">
    <name type="scientific">Prochlorococcus marinus subsp. pastoris (strain CCMP1986 / NIES-2087 / MED4)</name>
    <dbReference type="NCBI Taxonomy" id="59919"/>
    <lineage>
        <taxon>Bacteria</taxon>
        <taxon>Bacillati</taxon>
        <taxon>Cyanobacteriota</taxon>
        <taxon>Cyanophyceae</taxon>
        <taxon>Synechococcales</taxon>
        <taxon>Prochlorococcaceae</taxon>
        <taxon>Prochlorococcus</taxon>
    </lineage>
</organism>
<dbReference type="EMBL" id="BX548174">
    <property type="protein sequence ID" value="CAE18990.1"/>
    <property type="molecule type" value="Genomic_DNA"/>
</dbReference>
<gene>
    <name evidence="6" type="ordered locus">PMM0531</name>
</gene>
<evidence type="ECO:0000313" key="6">
    <source>
        <dbReference type="EMBL" id="CAE18990.1"/>
    </source>
</evidence>
<protein>
    <submittedName>
        <fullName evidence="6">Creatininase</fullName>
        <ecNumber evidence="6">3.5.2.10</ecNumber>
    </submittedName>
</protein>
<proteinExistence type="inferred from homology"/>
<dbReference type="GO" id="GO:0047789">
    <property type="term" value="F:creatininase activity"/>
    <property type="evidence" value="ECO:0007669"/>
    <property type="project" value="UniProtKB-EC"/>
</dbReference>
<dbReference type="eggNOG" id="COG1402">
    <property type="taxonomic scope" value="Bacteria"/>
</dbReference>
<dbReference type="InterPro" id="IPR024087">
    <property type="entry name" value="Creatininase-like_sf"/>
</dbReference>
<dbReference type="OrthoDB" id="9801445at2"/>
<evidence type="ECO:0000256" key="4">
    <source>
        <dbReference type="ARBA" id="ARBA00022833"/>
    </source>
</evidence>
<evidence type="ECO:0000313" key="7">
    <source>
        <dbReference type="Proteomes" id="UP000001026"/>
    </source>
</evidence>
<dbReference type="GO" id="GO:0016811">
    <property type="term" value="F:hydrolase activity, acting on carbon-nitrogen (but not peptide) bonds, in linear amides"/>
    <property type="evidence" value="ECO:0007669"/>
    <property type="project" value="TreeGrafter"/>
</dbReference>
<name>Q7V2E9_PROMP</name>
<dbReference type="InterPro" id="IPR003785">
    <property type="entry name" value="Creatininase/forma_Hydrolase"/>
</dbReference>
<dbReference type="Pfam" id="PF02633">
    <property type="entry name" value="Creatininase"/>
    <property type="match status" value="1"/>
</dbReference>
<sequence>MNFKSIPSEFEYLSWPEVKNISKDIRSTIIWPFGAVEQHGPHLPLGTDSIFVDEIICEVFKLIPSDTPIKKLPTQYIGFSPEHKGFDGTISLSSNLITLLIKEVGIQLADMGFKRLILINAHGGQISLLNTAARELRSVAPKLSIFPCFLWKGVDGLSELLTKDEIENGLHASLAETSLMMALKSKLVGDERPCEGIKMQIPKGWSLEGNAPTAWFTEDLSKSGVIGNSKGSNKELGNSLKSLLVNHWFKLIMNLMKSDWPNQYK</sequence>
<dbReference type="EC" id="3.5.2.10" evidence="6"/>
<dbReference type="Proteomes" id="UP000001026">
    <property type="component" value="Chromosome"/>
</dbReference>
<evidence type="ECO:0000256" key="3">
    <source>
        <dbReference type="ARBA" id="ARBA00022801"/>
    </source>
</evidence>
<evidence type="ECO:0000256" key="5">
    <source>
        <dbReference type="ARBA" id="ARBA00024029"/>
    </source>
</evidence>
<accession>Q7V2E9</accession>
<dbReference type="Gene3D" id="3.40.50.10310">
    <property type="entry name" value="Creatininase"/>
    <property type="match status" value="1"/>
</dbReference>
<dbReference type="GO" id="GO:0009231">
    <property type="term" value="P:riboflavin biosynthetic process"/>
    <property type="evidence" value="ECO:0007669"/>
    <property type="project" value="TreeGrafter"/>
</dbReference>
<evidence type="ECO:0000256" key="2">
    <source>
        <dbReference type="ARBA" id="ARBA00022723"/>
    </source>
</evidence>
<keyword evidence="2" id="KW-0479">Metal-binding</keyword>
<dbReference type="PANTHER" id="PTHR35005:SF1">
    <property type="entry name" value="2-AMINO-5-FORMYLAMINO-6-RIBOSYLAMINOPYRIMIDIN-4(3H)-ONE 5'-MONOPHOSPHATE DEFORMYLASE"/>
    <property type="match status" value="1"/>
</dbReference>
<keyword evidence="4" id="KW-0862">Zinc</keyword>